<protein>
    <submittedName>
        <fullName evidence="2">Uncharacterized protein</fullName>
    </submittedName>
</protein>
<gene>
    <name evidence="2" type="ORF">EHS25_001751</name>
</gene>
<accession>A0A427YF11</accession>
<feature type="compositionally biased region" description="Polar residues" evidence="1">
    <location>
        <begin position="12"/>
        <end position="21"/>
    </location>
</feature>
<evidence type="ECO:0000313" key="3">
    <source>
        <dbReference type="Proteomes" id="UP000279259"/>
    </source>
</evidence>
<organism evidence="2 3">
    <name type="scientific">Saitozyma podzolica</name>
    <dbReference type="NCBI Taxonomy" id="1890683"/>
    <lineage>
        <taxon>Eukaryota</taxon>
        <taxon>Fungi</taxon>
        <taxon>Dikarya</taxon>
        <taxon>Basidiomycota</taxon>
        <taxon>Agaricomycotina</taxon>
        <taxon>Tremellomycetes</taxon>
        <taxon>Tremellales</taxon>
        <taxon>Trimorphomycetaceae</taxon>
        <taxon>Saitozyma</taxon>
    </lineage>
</organism>
<proteinExistence type="predicted"/>
<evidence type="ECO:0000313" key="2">
    <source>
        <dbReference type="EMBL" id="RSH89765.1"/>
    </source>
</evidence>
<sequence>MIKASQFIEPNASPSEGSQSAWRKRDGQLAGLILQSTATPILSAHLHLVIPSLEISSPSAEKDSPPHIGRASTVYHALKKTYGTSNGQYTFALGRRFIDNRVHGDDSVGNWVNEVKAQHRGLKSLSFDLDALCVNVLLNGLPDRFSSYVDNVWTNSETPTIDSNRDRDNSSLGHNSEIVDSVCDTVLRPDAGHHKSLVYPSSSALVAQNLDTAVMVPVDDTVSY</sequence>
<comment type="caution">
    <text evidence="2">The sequence shown here is derived from an EMBL/GenBank/DDBJ whole genome shotgun (WGS) entry which is preliminary data.</text>
</comment>
<dbReference type="EMBL" id="RSCD01000012">
    <property type="protein sequence ID" value="RSH89765.1"/>
    <property type="molecule type" value="Genomic_DNA"/>
</dbReference>
<name>A0A427YF11_9TREE</name>
<reference evidence="2 3" key="1">
    <citation type="submission" date="2018-11" db="EMBL/GenBank/DDBJ databases">
        <title>Genome sequence of Saitozyma podzolica DSM 27192.</title>
        <authorList>
            <person name="Aliyu H."/>
            <person name="Gorte O."/>
            <person name="Ochsenreither K."/>
        </authorList>
    </citation>
    <scope>NUCLEOTIDE SEQUENCE [LARGE SCALE GENOMIC DNA]</scope>
    <source>
        <strain evidence="2 3">DSM 27192</strain>
    </source>
</reference>
<evidence type="ECO:0000256" key="1">
    <source>
        <dbReference type="SAM" id="MobiDB-lite"/>
    </source>
</evidence>
<dbReference type="STRING" id="1890683.A0A427YF11"/>
<dbReference type="AlphaFoldDB" id="A0A427YF11"/>
<keyword evidence="3" id="KW-1185">Reference proteome</keyword>
<dbReference type="Proteomes" id="UP000279259">
    <property type="component" value="Unassembled WGS sequence"/>
</dbReference>
<feature type="region of interest" description="Disordered" evidence="1">
    <location>
        <begin position="1"/>
        <end position="21"/>
    </location>
</feature>
<dbReference type="OrthoDB" id="10359141at2759"/>